<dbReference type="AlphaFoldDB" id="A0A9D1F010"/>
<protein>
    <submittedName>
        <fullName evidence="2">TonB C-terminal domain-containing protein</fullName>
    </submittedName>
</protein>
<sequence length="235" mass="26822">MFKKLLNIFVILSALLCLGLKAVAANWQPANNILGNVIYVDTDSIRQKDNRIFYYVKYFEENINNDSKVLVMSEANHPFVIGDPVAYKNTYFMLSIDSVNEKVMKYIENKDIPEVEPGSDLDSIPLNLDPYAKNIITKIKSNLKYKFKYRNSFAKAMIKINKNGELKKVYIYESSGNQKLNIAINKAVEASAPFDPLPEEYDKTFAILWLDVNFGQDKSVILLNSVLSLGKMILR</sequence>
<reference evidence="2" key="1">
    <citation type="submission" date="2020-10" db="EMBL/GenBank/DDBJ databases">
        <authorList>
            <person name="Gilroy R."/>
        </authorList>
    </citation>
    <scope>NUCLEOTIDE SEQUENCE</scope>
    <source>
        <strain evidence="2">6276</strain>
    </source>
</reference>
<feature type="chain" id="PRO_5039460437" evidence="1">
    <location>
        <begin position="25"/>
        <end position="235"/>
    </location>
</feature>
<dbReference type="SUPFAM" id="SSF74653">
    <property type="entry name" value="TolA/TonB C-terminal domain"/>
    <property type="match status" value="1"/>
</dbReference>
<dbReference type="Proteomes" id="UP000823928">
    <property type="component" value="Unassembled WGS sequence"/>
</dbReference>
<feature type="signal peptide" evidence="1">
    <location>
        <begin position="1"/>
        <end position="24"/>
    </location>
</feature>
<organism evidence="2 3">
    <name type="scientific">Candidatus Scatousia excrementigallinarum</name>
    <dbReference type="NCBI Taxonomy" id="2840935"/>
    <lineage>
        <taxon>Bacteria</taxon>
        <taxon>Candidatus Scatousia</taxon>
    </lineage>
</organism>
<keyword evidence="1" id="KW-0732">Signal</keyword>
<evidence type="ECO:0000313" key="2">
    <source>
        <dbReference type="EMBL" id="HIS37046.1"/>
    </source>
</evidence>
<evidence type="ECO:0000313" key="3">
    <source>
        <dbReference type="Proteomes" id="UP000823928"/>
    </source>
</evidence>
<proteinExistence type="predicted"/>
<gene>
    <name evidence="2" type="ORF">IAC10_10540</name>
</gene>
<accession>A0A9D1F010</accession>
<reference evidence="2" key="2">
    <citation type="journal article" date="2021" name="PeerJ">
        <title>Extensive microbial diversity within the chicken gut microbiome revealed by metagenomics and culture.</title>
        <authorList>
            <person name="Gilroy R."/>
            <person name="Ravi A."/>
            <person name="Getino M."/>
            <person name="Pursley I."/>
            <person name="Horton D.L."/>
            <person name="Alikhan N.F."/>
            <person name="Baker D."/>
            <person name="Gharbi K."/>
            <person name="Hall N."/>
            <person name="Watson M."/>
            <person name="Adriaenssens E.M."/>
            <person name="Foster-Nyarko E."/>
            <person name="Jarju S."/>
            <person name="Secka A."/>
            <person name="Antonio M."/>
            <person name="Oren A."/>
            <person name="Chaudhuri R.R."/>
            <person name="La Ragione R."/>
            <person name="Hildebrand F."/>
            <person name="Pallen M.J."/>
        </authorList>
    </citation>
    <scope>NUCLEOTIDE SEQUENCE</scope>
    <source>
        <strain evidence="2">6276</strain>
    </source>
</reference>
<dbReference type="Gene3D" id="3.30.1150.10">
    <property type="match status" value="1"/>
</dbReference>
<dbReference type="EMBL" id="DVIU01000207">
    <property type="protein sequence ID" value="HIS37046.1"/>
    <property type="molecule type" value="Genomic_DNA"/>
</dbReference>
<dbReference type="Pfam" id="PF13103">
    <property type="entry name" value="TonB_2"/>
    <property type="match status" value="1"/>
</dbReference>
<name>A0A9D1F010_9BACT</name>
<evidence type="ECO:0000256" key="1">
    <source>
        <dbReference type="SAM" id="SignalP"/>
    </source>
</evidence>
<comment type="caution">
    <text evidence="2">The sequence shown here is derived from an EMBL/GenBank/DDBJ whole genome shotgun (WGS) entry which is preliminary data.</text>
</comment>